<keyword evidence="3" id="KW-1185">Reference proteome</keyword>
<keyword evidence="1" id="KW-0812">Transmembrane</keyword>
<evidence type="ECO:0000313" key="2">
    <source>
        <dbReference type="EMBL" id="PAX51451.1"/>
    </source>
</evidence>
<feature type="transmembrane region" description="Helical" evidence="1">
    <location>
        <begin position="140"/>
        <end position="158"/>
    </location>
</feature>
<dbReference type="AlphaFoldDB" id="A0A2A2TCN1"/>
<keyword evidence="2" id="KW-0378">Hydrolase</keyword>
<dbReference type="Proteomes" id="UP000218238">
    <property type="component" value="Unassembled WGS sequence"/>
</dbReference>
<keyword evidence="1" id="KW-1133">Transmembrane helix</keyword>
<name>A0A2A2TCN1_9CYAN</name>
<dbReference type="OrthoDB" id="419488at2"/>
<dbReference type="InterPro" id="IPR007404">
    <property type="entry name" value="YdjM-like"/>
</dbReference>
<dbReference type="PANTHER" id="PTHR35531:SF1">
    <property type="entry name" value="INNER MEMBRANE PROTEIN YBCI-RELATED"/>
    <property type="match status" value="1"/>
</dbReference>
<dbReference type="PANTHER" id="PTHR35531">
    <property type="entry name" value="INNER MEMBRANE PROTEIN YBCI-RELATED"/>
    <property type="match status" value="1"/>
</dbReference>
<evidence type="ECO:0000256" key="1">
    <source>
        <dbReference type="SAM" id="Phobius"/>
    </source>
</evidence>
<organism evidence="2 3">
    <name type="scientific">Brunnivagina elsteri CCALA 953</name>
    <dbReference type="NCBI Taxonomy" id="987040"/>
    <lineage>
        <taxon>Bacteria</taxon>
        <taxon>Bacillati</taxon>
        <taxon>Cyanobacteriota</taxon>
        <taxon>Cyanophyceae</taxon>
        <taxon>Nostocales</taxon>
        <taxon>Calotrichaceae</taxon>
        <taxon>Brunnivagina</taxon>
    </lineage>
</organism>
<protein>
    <submittedName>
        <fullName evidence="2">Hydrolase</fullName>
    </submittedName>
</protein>
<evidence type="ECO:0000313" key="3">
    <source>
        <dbReference type="Proteomes" id="UP000218238"/>
    </source>
</evidence>
<feature type="transmembrane region" description="Helical" evidence="1">
    <location>
        <begin position="89"/>
        <end position="106"/>
    </location>
</feature>
<accession>A0A2A2TCN1</accession>
<comment type="caution">
    <text evidence="2">The sequence shown here is derived from an EMBL/GenBank/DDBJ whole genome shotgun (WGS) entry which is preliminary data.</text>
</comment>
<keyword evidence="1" id="KW-0472">Membrane</keyword>
<gene>
    <name evidence="2" type="ORF">CK510_24730</name>
</gene>
<dbReference type="EMBL" id="NTFS01000393">
    <property type="protein sequence ID" value="PAX51451.1"/>
    <property type="molecule type" value="Genomic_DNA"/>
</dbReference>
<sequence length="363" mass="38899">MLGISHLLISGTATSLLLGTASPTIIFTGAIAGLLPDIDISTSPAGQVFPWVSRYLEKRMPHRSCTHSLLASLGIAIASYSMALFNPSFINLVHAINIGYLFGWFADAFTRGGVQMFYPARVKCVCPGNRNLRLRTGSNAEYFVLIVLIATSLAVFNINNSGGMLTQFNRLIASSSGVENLYNESGATNLIKAQIKGVRGGDRSKVEGDFLVIQTHGAGFIVQSGKGEIYKAGTDAGSQIITERITADVGKAAITNIESVSLEEEQLAEVLTPFNRVGAMVFVSGQLSVDDAESIKLSQDPYQFPCIKVSGESVNLEAAPLARVMEKLGEQFATGNLQIRIINASQTITTLNKKLGFSLTRNL</sequence>
<dbReference type="Pfam" id="PF04307">
    <property type="entry name" value="YdjM"/>
    <property type="match status" value="1"/>
</dbReference>
<dbReference type="GO" id="GO:0016787">
    <property type="term" value="F:hydrolase activity"/>
    <property type="evidence" value="ECO:0007669"/>
    <property type="project" value="UniProtKB-KW"/>
</dbReference>
<reference evidence="2 3" key="1">
    <citation type="submission" date="2017-08" db="EMBL/GenBank/DDBJ databases">
        <title>Draft genome sequence of filamentous cyanobacterium Calothrix elsteri CCALA 953.</title>
        <authorList>
            <person name="Gagunashvili A.N."/>
            <person name="Elster J."/>
            <person name="Andresson O.S."/>
        </authorList>
    </citation>
    <scope>NUCLEOTIDE SEQUENCE [LARGE SCALE GENOMIC DNA]</scope>
    <source>
        <strain evidence="2 3">CCALA 953</strain>
    </source>
</reference>
<proteinExistence type="predicted"/>
<dbReference type="RefSeq" id="WP_095724204.1">
    <property type="nucleotide sequence ID" value="NZ_NTFS01000393.1"/>
</dbReference>